<evidence type="ECO:0000256" key="3">
    <source>
        <dbReference type="ARBA" id="ARBA00023125"/>
    </source>
</evidence>
<sequence>MLEKKTRMRPAAELVEKTSAKTERLEQKRRVGRPRVDNPETMEALRNAALELFASKNYASITIKDLAQATGVNASLIYYYFGSKEGLFLKVVEATVDRVFGLYDDLVQPDLPPETVIARWLEHHIVNYRLIEKLIKISMDYASTHGASSEINQAIRTFYNTEAKILRSALSRGVESGIFREVDPDLMATFISTFLDGAMVRSAIMREFEPEPTIRAFRAIILADLLKPRAKGRAGATTGRAAQRLRG</sequence>
<dbReference type="SUPFAM" id="SSF48498">
    <property type="entry name" value="Tetracyclin repressor-like, C-terminal domain"/>
    <property type="match status" value="1"/>
</dbReference>
<gene>
    <name evidence="8" type="ORF">ACELLULO517_24195</name>
</gene>
<dbReference type="PROSITE" id="PS50977">
    <property type="entry name" value="HTH_TETR_2"/>
    <property type="match status" value="1"/>
</dbReference>
<keyword evidence="3 5" id="KW-0238">DNA-binding</keyword>
<dbReference type="InterPro" id="IPR001647">
    <property type="entry name" value="HTH_TetR"/>
</dbReference>
<evidence type="ECO:0000256" key="1">
    <source>
        <dbReference type="ARBA" id="ARBA00022491"/>
    </source>
</evidence>
<dbReference type="RefSeq" id="WP_227310029.1">
    <property type="nucleotide sequence ID" value="NZ_JAESVA010000013.1"/>
</dbReference>
<evidence type="ECO:0000259" key="7">
    <source>
        <dbReference type="PROSITE" id="PS50977"/>
    </source>
</evidence>
<protein>
    <submittedName>
        <fullName evidence="8">TetR/AcrR family transcriptional regulator</fullName>
    </submittedName>
</protein>
<reference evidence="8 9" key="1">
    <citation type="journal article" date="2021" name="Microorganisms">
        <title>Acidisoma silvae sp. nov. and Acidisomacellulosilytica sp. nov., Two Acidophilic Bacteria Isolated from Decaying Wood, Hydrolyzing Cellulose and Producing Poly-3-hydroxybutyrate.</title>
        <authorList>
            <person name="Mieszkin S."/>
            <person name="Pouder E."/>
            <person name="Uroz S."/>
            <person name="Simon-Colin C."/>
            <person name="Alain K."/>
        </authorList>
    </citation>
    <scope>NUCLEOTIDE SEQUENCE [LARGE SCALE GENOMIC DNA]</scope>
    <source>
        <strain evidence="8 9">HW T5.17</strain>
    </source>
</reference>
<evidence type="ECO:0000256" key="2">
    <source>
        <dbReference type="ARBA" id="ARBA00023015"/>
    </source>
</evidence>
<dbReference type="InterPro" id="IPR036271">
    <property type="entry name" value="Tet_transcr_reg_TetR-rel_C_sf"/>
</dbReference>
<evidence type="ECO:0000256" key="5">
    <source>
        <dbReference type="PROSITE-ProRule" id="PRU00335"/>
    </source>
</evidence>
<dbReference type="Gene3D" id="1.10.357.10">
    <property type="entry name" value="Tetracycline Repressor, domain 2"/>
    <property type="match status" value="1"/>
</dbReference>
<feature type="compositionally biased region" description="Basic and acidic residues" evidence="6">
    <location>
        <begin position="14"/>
        <end position="32"/>
    </location>
</feature>
<keyword evidence="1" id="KW-0678">Repressor</keyword>
<keyword evidence="2" id="KW-0805">Transcription regulation</keyword>
<dbReference type="PANTHER" id="PTHR47506:SF1">
    <property type="entry name" value="HTH-TYPE TRANSCRIPTIONAL REGULATOR YJDC"/>
    <property type="match status" value="1"/>
</dbReference>
<accession>A0A963Z6C2</accession>
<name>A0A963Z6C2_9PROT</name>
<keyword evidence="9" id="KW-1185">Reference proteome</keyword>
<dbReference type="GO" id="GO:0003677">
    <property type="term" value="F:DNA binding"/>
    <property type="evidence" value="ECO:0007669"/>
    <property type="project" value="UniProtKB-UniRule"/>
</dbReference>
<dbReference type="Pfam" id="PF00440">
    <property type="entry name" value="TetR_N"/>
    <property type="match status" value="1"/>
</dbReference>
<evidence type="ECO:0000256" key="6">
    <source>
        <dbReference type="SAM" id="MobiDB-lite"/>
    </source>
</evidence>
<dbReference type="PANTHER" id="PTHR47506">
    <property type="entry name" value="TRANSCRIPTIONAL REGULATORY PROTEIN"/>
    <property type="match status" value="1"/>
</dbReference>
<dbReference type="InterPro" id="IPR039538">
    <property type="entry name" value="BetI_C"/>
</dbReference>
<evidence type="ECO:0000256" key="4">
    <source>
        <dbReference type="ARBA" id="ARBA00023163"/>
    </source>
</evidence>
<dbReference type="SUPFAM" id="SSF46689">
    <property type="entry name" value="Homeodomain-like"/>
    <property type="match status" value="1"/>
</dbReference>
<evidence type="ECO:0000313" key="8">
    <source>
        <dbReference type="EMBL" id="MCB8883371.1"/>
    </source>
</evidence>
<dbReference type="EMBL" id="JAESVA010000013">
    <property type="protein sequence ID" value="MCB8883371.1"/>
    <property type="molecule type" value="Genomic_DNA"/>
</dbReference>
<dbReference type="AlphaFoldDB" id="A0A963Z6C2"/>
<dbReference type="PRINTS" id="PR00455">
    <property type="entry name" value="HTHTETR"/>
</dbReference>
<dbReference type="InterPro" id="IPR009057">
    <property type="entry name" value="Homeodomain-like_sf"/>
</dbReference>
<evidence type="ECO:0000313" key="9">
    <source>
        <dbReference type="Proteomes" id="UP000721844"/>
    </source>
</evidence>
<feature type="domain" description="HTH tetR-type" evidence="7">
    <location>
        <begin position="39"/>
        <end position="99"/>
    </location>
</feature>
<dbReference type="Pfam" id="PF13977">
    <property type="entry name" value="TetR_C_6"/>
    <property type="match status" value="1"/>
</dbReference>
<organism evidence="8 9">
    <name type="scientific">Acidisoma cellulosilyticum</name>
    <dbReference type="NCBI Taxonomy" id="2802395"/>
    <lineage>
        <taxon>Bacteria</taxon>
        <taxon>Pseudomonadati</taxon>
        <taxon>Pseudomonadota</taxon>
        <taxon>Alphaproteobacteria</taxon>
        <taxon>Acetobacterales</taxon>
        <taxon>Acidocellaceae</taxon>
        <taxon>Acidisoma</taxon>
    </lineage>
</organism>
<comment type="caution">
    <text evidence="8">The sequence shown here is derived from an EMBL/GenBank/DDBJ whole genome shotgun (WGS) entry which is preliminary data.</text>
</comment>
<feature type="region of interest" description="Disordered" evidence="6">
    <location>
        <begin position="1"/>
        <end position="32"/>
    </location>
</feature>
<dbReference type="Gene3D" id="1.10.10.60">
    <property type="entry name" value="Homeodomain-like"/>
    <property type="match status" value="1"/>
</dbReference>
<dbReference type="Proteomes" id="UP000721844">
    <property type="component" value="Unassembled WGS sequence"/>
</dbReference>
<proteinExistence type="predicted"/>
<keyword evidence="4" id="KW-0804">Transcription</keyword>
<feature type="DNA-binding region" description="H-T-H motif" evidence="5">
    <location>
        <begin position="62"/>
        <end position="81"/>
    </location>
</feature>